<dbReference type="Pfam" id="PF13480">
    <property type="entry name" value="Acetyltransf_6"/>
    <property type="match status" value="1"/>
</dbReference>
<evidence type="ECO:0000313" key="3">
    <source>
        <dbReference type="Proteomes" id="UP001165384"/>
    </source>
</evidence>
<proteinExistence type="predicted"/>
<sequence length="444" mass="48041">MKSGLEAHGDAALLNDLRQPAWRSASWAGRLEGRIGRGLAELLFLEPHWRALAARAVPPRFIHAFEWHMAYLQHLANDAHAIHYVSLFAHGQTVAIFPLRHVRRSVGGIQLALWELPTHPHLILCEPLLAPECSGSGLFQQVAAILGRQTKLPWDALHLPNLPDDSPALWSLRAGPPVGTHLERTGQSMYFRCTDPATALARCSGQFKRNLRRQGRLLARRGAVSLSFARAGSELDAAFEDFLRLEASGWKGAAGRATAISLHPHLRGFYGELKTRFAAADACLIALLKVDGVAIAAQFCLLAGHTLSIQKIAYDETWHAEAPGSQLLLKTIEYCCAEPGIRHLSLVTAPEWAVGRWNPEIQEVWEAYVFRASLRGFGGLAMRRLKNCFSAESGILPAAGAGIGVGIGAGIANSIADQPPPAHPPESGVVESLAGPLAAFLLPP</sequence>
<evidence type="ECO:0000259" key="1">
    <source>
        <dbReference type="Pfam" id="PF13480"/>
    </source>
</evidence>
<feature type="domain" description="BioF2-like acetyltransferase" evidence="1">
    <location>
        <begin position="207"/>
        <end position="349"/>
    </location>
</feature>
<dbReference type="EC" id="2.3.1.-" evidence="2"/>
<comment type="caution">
    <text evidence="2">The sequence shown here is derived from an EMBL/GenBank/DDBJ whole genome shotgun (WGS) entry which is preliminary data.</text>
</comment>
<reference evidence="2" key="1">
    <citation type="submission" date="2022-01" db="EMBL/GenBank/DDBJ databases">
        <authorList>
            <person name="Jo J.-H."/>
            <person name="Im W.-T."/>
        </authorList>
    </citation>
    <scope>NUCLEOTIDE SEQUENCE</scope>
    <source>
        <strain evidence="2">XY25</strain>
    </source>
</reference>
<gene>
    <name evidence="2" type="ORF">LZ012_16910</name>
</gene>
<dbReference type="SUPFAM" id="SSF55729">
    <property type="entry name" value="Acyl-CoA N-acyltransferases (Nat)"/>
    <property type="match status" value="1"/>
</dbReference>
<name>A0ABS9K6B0_9RHOO</name>
<evidence type="ECO:0000313" key="2">
    <source>
        <dbReference type="EMBL" id="MCG2578681.1"/>
    </source>
</evidence>
<keyword evidence="2" id="KW-0012">Acyltransferase</keyword>
<accession>A0ABS9K6B0</accession>
<dbReference type="EMBL" id="JAKLTN010000004">
    <property type="protein sequence ID" value="MCG2578681.1"/>
    <property type="molecule type" value="Genomic_DNA"/>
</dbReference>
<dbReference type="Proteomes" id="UP001165384">
    <property type="component" value="Unassembled WGS sequence"/>
</dbReference>
<dbReference type="Gene3D" id="3.40.630.30">
    <property type="match status" value="1"/>
</dbReference>
<protein>
    <submittedName>
        <fullName evidence="2">GNAT family N-acetyltransferase</fullName>
        <ecNumber evidence="2">2.3.1.-</ecNumber>
    </submittedName>
</protein>
<dbReference type="GO" id="GO:0016746">
    <property type="term" value="F:acyltransferase activity"/>
    <property type="evidence" value="ECO:0007669"/>
    <property type="project" value="UniProtKB-KW"/>
</dbReference>
<dbReference type="InterPro" id="IPR038740">
    <property type="entry name" value="BioF2-like_GNAT_dom"/>
</dbReference>
<keyword evidence="2" id="KW-0808">Transferase</keyword>
<organism evidence="2 3">
    <name type="scientific">Dechloromonas hankyongensis</name>
    <dbReference type="NCBI Taxonomy" id="2908002"/>
    <lineage>
        <taxon>Bacteria</taxon>
        <taxon>Pseudomonadati</taxon>
        <taxon>Pseudomonadota</taxon>
        <taxon>Betaproteobacteria</taxon>
        <taxon>Rhodocyclales</taxon>
        <taxon>Azonexaceae</taxon>
        <taxon>Dechloromonas</taxon>
    </lineage>
</organism>
<keyword evidence="3" id="KW-1185">Reference proteome</keyword>
<dbReference type="RefSeq" id="WP_275712071.1">
    <property type="nucleotide sequence ID" value="NZ_JAKLTN010000004.1"/>
</dbReference>
<dbReference type="InterPro" id="IPR016181">
    <property type="entry name" value="Acyl_CoA_acyltransferase"/>
</dbReference>